<evidence type="ECO:0000313" key="1">
    <source>
        <dbReference type="EMBL" id="DBA35383.1"/>
    </source>
</evidence>
<dbReference type="EMBL" id="BK063677">
    <property type="protein sequence ID" value="DBA35383.1"/>
    <property type="molecule type" value="Genomic_DNA"/>
</dbReference>
<protein>
    <submittedName>
        <fullName evidence="1">Uncharacterized protein</fullName>
    </submittedName>
</protein>
<dbReference type="InterPro" id="IPR037236">
    <property type="entry name" value="STIV_B116-like_sf"/>
</dbReference>
<reference evidence="1 2" key="1">
    <citation type="journal article" date="2023" name="Nat. Microbiol.">
        <title>A compendium of viruses from methanogenic archaea reveals their diversity and adaptations to the gut environment.</title>
        <authorList>
            <person name="Medvedeva S."/>
            <person name="Borrel G."/>
            <person name="Krupovic M."/>
            <person name="Gribaldo S."/>
        </authorList>
    </citation>
    <scope>NUCLEOTIDE SEQUENCE [LARGE SCALE GENOMIC DNA]</scope>
</reference>
<proteinExistence type="predicted"/>
<dbReference type="Proteomes" id="UP001302529">
    <property type="component" value="Segment"/>
</dbReference>
<keyword evidence="2" id="KW-1185">Reference proteome</keyword>
<gene>
    <name evidence="1" type="ORF">vir080_00010</name>
</gene>
<dbReference type="GeneID" id="300198829"/>
<dbReference type="Gene3D" id="3.40.50.11170">
    <property type="entry name" value="Uncharacterised protein PF08960, DUF1874"/>
    <property type="match status" value="1"/>
</dbReference>
<dbReference type="Pfam" id="PF08960">
    <property type="entry name" value="STIV_B116-like"/>
    <property type="match status" value="1"/>
</dbReference>
<name>A0AA86XLZ0_9CAUD</name>
<dbReference type="SUPFAM" id="SSF143602">
    <property type="entry name" value="STIV B116-like"/>
    <property type="match status" value="1"/>
</dbReference>
<dbReference type="InterPro" id="IPR015055">
    <property type="entry name" value="STIV_B116-like"/>
</dbReference>
<sequence>MKYFGNGFSASMLTNPNINIKMTALSKEELKNEIKGAKSCIGHQDLAEVLSNELDCTVAYNRTSIALGVDDVYYWAYLNGGRLPIGATRLPQNVDLKYVKLEFKEA</sequence>
<evidence type="ECO:0000313" key="2">
    <source>
        <dbReference type="Proteomes" id="UP001302529"/>
    </source>
</evidence>
<accession>A0AA86XLZ0</accession>
<dbReference type="RefSeq" id="YP_013605346.1">
    <property type="nucleotide sequence ID" value="NC_133305.1"/>
</dbReference>
<organism evidence="1 2">
    <name type="scientific">Caudoviricetes sp. vir080</name>
    <dbReference type="NCBI Taxonomy" id="3068353"/>
    <lineage>
        <taxon>Viruses</taxon>
        <taxon>Duplodnaviria</taxon>
        <taxon>Heunggongvirae</taxon>
        <taxon>Uroviricota</taxon>
        <taxon>Caudoviricetes</taxon>
    </lineage>
</organism>